<dbReference type="RefSeq" id="WP_273936799.1">
    <property type="nucleotide sequence ID" value="NZ_CP097263.1"/>
</dbReference>
<name>A0ABV6N218_9PSEU</name>
<protein>
    <recommendedName>
        <fullName evidence="3">PE-PGRS family protein</fullName>
    </recommendedName>
</protein>
<accession>A0ABV6N218</accession>
<reference evidence="1 2" key="1">
    <citation type="submission" date="2024-09" db="EMBL/GenBank/DDBJ databases">
        <authorList>
            <person name="Sun Q."/>
            <person name="Mori K."/>
        </authorList>
    </citation>
    <scope>NUCLEOTIDE SEQUENCE [LARGE SCALE GENOMIC DNA]</scope>
    <source>
        <strain evidence="1 2">TBRC 1432</strain>
    </source>
</reference>
<dbReference type="Proteomes" id="UP001589810">
    <property type="component" value="Unassembled WGS sequence"/>
</dbReference>
<evidence type="ECO:0008006" key="3">
    <source>
        <dbReference type="Google" id="ProtNLM"/>
    </source>
</evidence>
<sequence>MVRRWDQLNERQLEVLKRIDAAEDLSGPQHGSLRTSANALRDRRLITISKHGGRWEGAITETGRFYLDHGYHPDDPRRGSESEVSQLAERRRAEAVELVARLGVETTVVIANPTEDEVAVWRKIVDFAKRHGMVPEGHRIEKTRQYNRGRDLHIRLIKGAHANTAHQLPDGLPAVSIPETLRSPHKVIADLRDDSNRLVMPKDTRRRCLLVLHGLAVAAIERGYKVAILPDSDSYRGGYQYGRGGHRRDGGISLVVGEFSYAVTVQEVSPQTADPDKMGRIAIELPAYRSEGRQHRWTDGKRRTVEEALPALLHEVETRVMEDRQRQIDEERAKADRKVRWEQAMETAHRKATESYYASALDAQVQRWQHVNDLRAYCQALEQRIIASDPENDSASTGRVWLTWIRDHIATIDPLNEVPTMPVPPKISHEDLKPFLGSWSPYGPEAHQRRW</sequence>
<keyword evidence="2" id="KW-1185">Reference proteome</keyword>
<organism evidence="1 2">
    <name type="scientific">Kutzneria chonburiensis</name>
    <dbReference type="NCBI Taxonomy" id="1483604"/>
    <lineage>
        <taxon>Bacteria</taxon>
        <taxon>Bacillati</taxon>
        <taxon>Actinomycetota</taxon>
        <taxon>Actinomycetes</taxon>
        <taxon>Pseudonocardiales</taxon>
        <taxon>Pseudonocardiaceae</taxon>
        <taxon>Kutzneria</taxon>
    </lineage>
</organism>
<proteinExistence type="predicted"/>
<gene>
    <name evidence="1" type="ORF">ACFFH7_33960</name>
</gene>
<comment type="caution">
    <text evidence="1">The sequence shown here is derived from an EMBL/GenBank/DDBJ whole genome shotgun (WGS) entry which is preliminary data.</text>
</comment>
<dbReference type="EMBL" id="JBHLUD010000013">
    <property type="protein sequence ID" value="MFC0546559.1"/>
    <property type="molecule type" value="Genomic_DNA"/>
</dbReference>
<evidence type="ECO:0000313" key="1">
    <source>
        <dbReference type="EMBL" id="MFC0546559.1"/>
    </source>
</evidence>
<evidence type="ECO:0000313" key="2">
    <source>
        <dbReference type="Proteomes" id="UP001589810"/>
    </source>
</evidence>